<dbReference type="GO" id="GO:0000813">
    <property type="term" value="C:ESCRT I complex"/>
    <property type="evidence" value="ECO:0007669"/>
    <property type="project" value="TreeGrafter"/>
</dbReference>
<dbReference type="RefSeq" id="XP_018336127.1">
    <property type="nucleotide sequence ID" value="XM_018480625.2"/>
</dbReference>
<evidence type="ECO:0000256" key="8">
    <source>
        <dbReference type="SAM" id="Coils"/>
    </source>
</evidence>
<evidence type="ECO:0000256" key="7">
    <source>
        <dbReference type="PROSITE-ProRule" id="PRU00646"/>
    </source>
</evidence>
<evidence type="ECO:0000256" key="5">
    <source>
        <dbReference type="ARBA" id="ARBA00022927"/>
    </source>
</evidence>
<dbReference type="AlphaFoldDB" id="A0A1W4XTK8"/>
<dbReference type="GeneID" id="108744717"/>
<dbReference type="InterPro" id="IPR009851">
    <property type="entry name" value="Mod_r"/>
</dbReference>
<dbReference type="FunCoup" id="A0A1W4XTK8">
    <property type="interactions" value="516"/>
</dbReference>
<dbReference type="InterPro" id="IPR037202">
    <property type="entry name" value="ESCRT_assembly_dom"/>
</dbReference>
<gene>
    <name evidence="11" type="primary">LOC108744717</name>
</gene>
<sequence length="232" mass="26111">MSLAVIQSDCKRAISLISHLSNDELDEIMNNEEKLENLLKDLNQNYIKEIEAEKETLLASNNSLAEYNLGKEPLLTENREKIHQLSQEGAELSKSVKDKLQTVQDKNGDMSLETALALLQTAASEIEEESEKLAQKFLNNETDLEEYLDTFMIKRKLMHLRLVKAEKLAKILSRGLPNSQNYMNVPPTTINSSFFPGTVFPPVPPASVPYPTGPLNMPLPPGGVPRYFQNHF</sequence>
<dbReference type="PANTHER" id="PTHR13678:SF27">
    <property type="entry name" value="LD45836P"/>
    <property type="match status" value="1"/>
</dbReference>
<dbReference type="OrthoDB" id="10004364at2759"/>
<evidence type="ECO:0000313" key="10">
    <source>
        <dbReference type="Proteomes" id="UP000192223"/>
    </source>
</evidence>
<dbReference type="GO" id="GO:0006612">
    <property type="term" value="P:protein targeting to membrane"/>
    <property type="evidence" value="ECO:0007669"/>
    <property type="project" value="TreeGrafter"/>
</dbReference>
<dbReference type="GO" id="GO:0031902">
    <property type="term" value="C:late endosome membrane"/>
    <property type="evidence" value="ECO:0007669"/>
    <property type="project" value="UniProtKB-SubCell"/>
</dbReference>
<dbReference type="SUPFAM" id="SSF140111">
    <property type="entry name" value="Endosomal sorting complex assembly domain"/>
    <property type="match status" value="1"/>
</dbReference>
<dbReference type="PANTHER" id="PTHR13678">
    <property type="entry name" value="VACUOLAR PROTEIN SORTING-ASSOCIATED PROTEIN 37"/>
    <property type="match status" value="1"/>
</dbReference>
<comment type="subcellular location">
    <subcellularLocation>
        <location evidence="1">Late endosome membrane</location>
        <topology evidence="1">Peripheral membrane protein</topology>
    </subcellularLocation>
</comment>
<keyword evidence="3 7" id="KW-0813">Transport</keyword>
<keyword evidence="8" id="KW-0175">Coiled coil</keyword>
<name>A0A1W4XTK8_AGRPL</name>
<feature type="domain" description="VPS37 C-terminal" evidence="9">
    <location>
        <begin position="93"/>
        <end position="182"/>
    </location>
</feature>
<evidence type="ECO:0000256" key="3">
    <source>
        <dbReference type="ARBA" id="ARBA00022448"/>
    </source>
</evidence>
<organism evidence="10 11">
    <name type="scientific">Agrilus planipennis</name>
    <name type="common">Emerald ash borer</name>
    <name type="synonym">Agrilus marcopoli</name>
    <dbReference type="NCBI Taxonomy" id="224129"/>
    <lineage>
        <taxon>Eukaryota</taxon>
        <taxon>Metazoa</taxon>
        <taxon>Ecdysozoa</taxon>
        <taxon>Arthropoda</taxon>
        <taxon>Hexapoda</taxon>
        <taxon>Insecta</taxon>
        <taxon>Pterygota</taxon>
        <taxon>Neoptera</taxon>
        <taxon>Endopterygota</taxon>
        <taxon>Coleoptera</taxon>
        <taxon>Polyphaga</taxon>
        <taxon>Elateriformia</taxon>
        <taxon>Buprestoidea</taxon>
        <taxon>Buprestidae</taxon>
        <taxon>Agrilinae</taxon>
        <taxon>Agrilus</taxon>
    </lineage>
</organism>
<feature type="coiled-coil region" evidence="8">
    <location>
        <begin position="21"/>
        <end position="52"/>
    </location>
</feature>
<keyword evidence="10" id="KW-1185">Reference proteome</keyword>
<dbReference type="Gene3D" id="1.10.287.660">
    <property type="entry name" value="Helix hairpin bin"/>
    <property type="match status" value="1"/>
</dbReference>
<dbReference type="InParanoid" id="A0A1W4XTK8"/>
<accession>A0A1W4XTK8</accession>
<keyword evidence="5 7" id="KW-0653">Protein transport</keyword>
<dbReference type="KEGG" id="apln:108744717"/>
<dbReference type="Pfam" id="PF07200">
    <property type="entry name" value="Mod_r"/>
    <property type="match status" value="1"/>
</dbReference>
<comment type="function">
    <text evidence="6">Component of the ESCRT-I complex, a regulator of vesicular trafficking process. Required for the sorting of endocytic ubiquitinated cargos into multivesicular bodies. May be involved in cell growth and differentiation.</text>
</comment>
<dbReference type="Proteomes" id="UP000192223">
    <property type="component" value="Unplaced"/>
</dbReference>
<dbReference type="GO" id="GO:0006623">
    <property type="term" value="P:protein targeting to vacuole"/>
    <property type="evidence" value="ECO:0007669"/>
    <property type="project" value="TreeGrafter"/>
</dbReference>
<evidence type="ECO:0000256" key="4">
    <source>
        <dbReference type="ARBA" id="ARBA00022753"/>
    </source>
</evidence>
<dbReference type="InterPro" id="IPR029012">
    <property type="entry name" value="Helix_hairpin_bin_sf"/>
</dbReference>
<dbReference type="CTD" id="79720"/>
<proteinExistence type="inferred from homology"/>
<comment type="similarity">
    <text evidence="2">Belongs to the VPS37 family.</text>
</comment>
<evidence type="ECO:0000256" key="6">
    <source>
        <dbReference type="ARBA" id="ARBA00025010"/>
    </source>
</evidence>
<protein>
    <submittedName>
        <fullName evidence="11">Vacuolar protein sorting-associated protein 37B</fullName>
    </submittedName>
</protein>
<reference evidence="11" key="1">
    <citation type="submission" date="2025-08" db="UniProtKB">
        <authorList>
            <consortium name="RefSeq"/>
        </authorList>
    </citation>
    <scope>IDENTIFICATION</scope>
    <source>
        <tissue evidence="11">Entire body</tissue>
    </source>
</reference>
<dbReference type="PROSITE" id="PS51314">
    <property type="entry name" value="VPS37_C"/>
    <property type="match status" value="1"/>
</dbReference>
<evidence type="ECO:0000256" key="2">
    <source>
        <dbReference type="ARBA" id="ARBA00007617"/>
    </source>
</evidence>
<dbReference type="GO" id="GO:0043162">
    <property type="term" value="P:ubiquitin-dependent protein catabolic process via the multivesicular body sorting pathway"/>
    <property type="evidence" value="ECO:0007669"/>
    <property type="project" value="TreeGrafter"/>
</dbReference>
<evidence type="ECO:0000313" key="11">
    <source>
        <dbReference type="RefSeq" id="XP_018336127.1"/>
    </source>
</evidence>
<keyword evidence="4" id="KW-0967">Endosome</keyword>
<dbReference type="STRING" id="224129.A0A1W4XTK8"/>
<evidence type="ECO:0000259" key="9">
    <source>
        <dbReference type="PROSITE" id="PS51314"/>
    </source>
</evidence>
<evidence type="ECO:0000256" key="1">
    <source>
        <dbReference type="ARBA" id="ARBA00004633"/>
    </source>
</evidence>